<dbReference type="PANTHER" id="PTHR34512">
    <property type="entry name" value="CELL SURFACE PROTEIN"/>
    <property type="match status" value="1"/>
</dbReference>
<dbReference type="SUPFAM" id="SSF50998">
    <property type="entry name" value="Quinoprotein alcohol dehydrogenase-like"/>
    <property type="match status" value="2"/>
</dbReference>
<protein>
    <submittedName>
        <fullName evidence="3">PQQ-like beta-propeller repeat protein</fullName>
    </submittedName>
</protein>
<dbReference type="Proteomes" id="UP000576082">
    <property type="component" value="Unassembled WGS sequence"/>
</dbReference>
<dbReference type="InterPro" id="IPR018391">
    <property type="entry name" value="PQQ_b-propeller_rpt"/>
</dbReference>
<dbReference type="InterPro" id="IPR015943">
    <property type="entry name" value="WD40/YVTN_repeat-like_dom_sf"/>
</dbReference>
<evidence type="ECO:0000313" key="4">
    <source>
        <dbReference type="Proteomes" id="UP000576082"/>
    </source>
</evidence>
<feature type="domain" description="Pyrrolo-quinoline quinone repeat" evidence="2">
    <location>
        <begin position="123"/>
        <end position="243"/>
    </location>
</feature>
<organism evidence="3 4">
    <name type="scientific">Flammeovirga aprica JL-4</name>
    <dbReference type="NCBI Taxonomy" id="694437"/>
    <lineage>
        <taxon>Bacteria</taxon>
        <taxon>Pseudomonadati</taxon>
        <taxon>Bacteroidota</taxon>
        <taxon>Cytophagia</taxon>
        <taxon>Cytophagales</taxon>
        <taxon>Flammeovirgaceae</taxon>
        <taxon>Flammeovirga</taxon>
    </lineage>
</organism>
<keyword evidence="4" id="KW-1185">Reference proteome</keyword>
<dbReference type="Gene3D" id="2.130.10.10">
    <property type="entry name" value="YVTN repeat-like/Quinoprotein amine dehydrogenase"/>
    <property type="match status" value="2"/>
</dbReference>
<sequence>MNKICKLLLLTLLSSSLYGQNALVWGFKTQGRVYSSPVIDEHNLYIGSNDSCLYVLDKEKGQLKWKFQTEGEIKSQPLLYENSVIFNSTDGVIYALDKQSAALQWQFKTEGEQRKDIWDYFLSSPVVNNGRLVIGSGDGHVYSIDPKNGTLIWKYKTEGIVHATPLIHDNKVFIGSFDGYFYALNEENGSLIWKFKTVGDAYFPVGGIQKGASLYKNNTVIFGCRDYNVYALNTETGRGVWNRKEKGSWVIAAPLVIDDVIHVGTSDSHRFCSLSAIDGTEVASYPLNMRIYGEAIQYENNIYFGCFNGKFYQIETSKGKLKEIFQTYGSQKNYYTVFDKKDHFHDGFELYGQDVEGAEKKILDLGSILSTPIIDKDILYFGDSDGFIYALKLDKRSI</sequence>
<dbReference type="AlphaFoldDB" id="A0A7X9RZ71"/>
<dbReference type="InterPro" id="IPR011047">
    <property type="entry name" value="Quinoprotein_ADH-like_sf"/>
</dbReference>
<feature type="chain" id="PRO_5031263704" evidence="1">
    <location>
        <begin position="22"/>
        <end position="398"/>
    </location>
</feature>
<dbReference type="RefSeq" id="WP_169659620.1">
    <property type="nucleotide sequence ID" value="NZ_JABANE010000097.1"/>
</dbReference>
<name>A0A7X9RZ71_9BACT</name>
<gene>
    <name evidence="3" type="ORF">HHU12_25790</name>
</gene>
<evidence type="ECO:0000259" key="2">
    <source>
        <dbReference type="Pfam" id="PF13360"/>
    </source>
</evidence>
<evidence type="ECO:0000256" key="1">
    <source>
        <dbReference type="SAM" id="SignalP"/>
    </source>
</evidence>
<dbReference type="EMBL" id="JABANE010000097">
    <property type="protein sequence ID" value="NME71404.1"/>
    <property type="molecule type" value="Genomic_DNA"/>
</dbReference>
<reference evidence="3 4" key="1">
    <citation type="submission" date="2020-04" db="EMBL/GenBank/DDBJ databases">
        <title>Flammeovirga sp. SR4, a novel species isolated from seawater.</title>
        <authorList>
            <person name="Wang X."/>
        </authorList>
    </citation>
    <scope>NUCLEOTIDE SEQUENCE [LARGE SCALE GENOMIC DNA]</scope>
    <source>
        <strain evidence="3 4">ATCC 23126</strain>
    </source>
</reference>
<dbReference type="InterPro" id="IPR002372">
    <property type="entry name" value="PQQ_rpt_dom"/>
</dbReference>
<keyword evidence="1" id="KW-0732">Signal</keyword>
<feature type="domain" description="Pyrrolo-quinoline quinone repeat" evidence="2">
    <location>
        <begin position="22"/>
        <end position="112"/>
    </location>
</feature>
<evidence type="ECO:0000313" key="3">
    <source>
        <dbReference type="EMBL" id="NME71404.1"/>
    </source>
</evidence>
<dbReference type="Pfam" id="PF13360">
    <property type="entry name" value="PQQ_2"/>
    <property type="match status" value="2"/>
</dbReference>
<accession>A0A7X9RZ71</accession>
<proteinExistence type="predicted"/>
<feature type="signal peptide" evidence="1">
    <location>
        <begin position="1"/>
        <end position="21"/>
    </location>
</feature>
<dbReference type="PANTHER" id="PTHR34512:SF30">
    <property type="entry name" value="OUTER MEMBRANE PROTEIN ASSEMBLY FACTOR BAMB"/>
    <property type="match status" value="1"/>
</dbReference>
<comment type="caution">
    <text evidence="3">The sequence shown here is derived from an EMBL/GenBank/DDBJ whole genome shotgun (WGS) entry which is preliminary data.</text>
</comment>
<dbReference type="SMART" id="SM00564">
    <property type="entry name" value="PQQ"/>
    <property type="match status" value="8"/>
</dbReference>